<dbReference type="AlphaFoldDB" id="G4TXT8"/>
<evidence type="ECO:0000313" key="2">
    <source>
        <dbReference type="Proteomes" id="UP000007148"/>
    </source>
</evidence>
<organism evidence="1 2">
    <name type="scientific">Serendipita indica (strain DSM 11827)</name>
    <name type="common">Root endophyte fungus</name>
    <name type="synonym">Piriformospora indica</name>
    <dbReference type="NCBI Taxonomy" id="1109443"/>
    <lineage>
        <taxon>Eukaryota</taxon>
        <taxon>Fungi</taxon>
        <taxon>Dikarya</taxon>
        <taxon>Basidiomycota</taxon>
        <taxon>Agaricomycotina</taxon>
        <taxon>Agaricomycetes</taxon>
        <taxon>Sebacinales</taxon>
        <taxon>Serendipitaceae</taxon>
        <taxon>Serendipita</taxon>
    </lineage>
</organism>
<evidence type="ECO:0000313" key="1">
    <source>
        <dbReference type="EMBL" id="CCA76131.1"/>
    </source>
</evidence>
<accession>G4TXT8</accession>
<proteinExistence type="predicted"/>
<dbReference type="Proteomes" id="UP000007148">
    <property type="component" value="Unassembled WGS sequence"/>
</dbReference>
<protein>
    <submittedName>
        <fullName evidence="1">Uncharacterized protein</fullName>
    </submittedName>
</protein>
<comment type="caution">
    <text evidence="1">The sequence shown here is derived from an EMBL/GenBank/DDBJ whole genome shotgun (WGS) entry which is preliminary data.</text>
</comment>
<dbReference type="InParanoid" id="G4TXT8"/>
<dbReference type="HOGENOM" id="CLU_3191542_0_0_1"/>
<reference evidence="1 2" key="1">
    <citation type="journal article" date="2011" name="PLoS Pathog.">
        <title>Endophytic Life Strategies Decoded by Genome and Transcriptome Analyses of the Mutualistic Root Symbiont Piriformospora indica.</title>
        <authorList>
            <person name="Zuccaro A."/>
            <person name="Lahrmann U."/>
            <person name="Guldener U."/>
            <person name="Langen G."/>
            <person name="Pfiffi S."/>
            <person name="Biedenkopf D."/>
            <person name="Wong P."/>
            <person name="Samans B."/>
            <person name="Grimm C."/>
            <person name="Basiewicz M."/>
            <person name="Murat C."/>
            <person name="Martin F."/>
            <person name="Kogel K.H."/>
        </authorList>
    </citation>
    <scope>NUCLEOTIDE SEQUENCE [LARGE SCALE GENOMIC DNA]</scope>
    <source>
        <strain evidence="1 2">DSM 11827</strain>
    </source>
</reference>
<name>G4TXT8_SERID</name>
<gene>
    <name evidence="1" type="ORF">PIIN_10131</name>
</gene>
<sequence length="46" mass="5065">MQSQEAVLGGFITGTSLVSREMNEDQGKDSTFITRLIINLYVSLSN</sequence>
<keyword evidence="2" id="KW-1185">Reference proteome</keyword>
<dbReference type="EMBL" id="CAFZ01000618">
    <property type="protein sequence ID" value="CCA76131.1"/>
    <property type="molecule type" value="Genomic_DNA"/>
</dbReference>